<gene>
    <name evidence="1" type="ORF">LCGC14_1821590</name>
</gene>
<organism evidence="1">
    <name type="scientific">marine sediment metagenome</name>
    <dbReference type="NCBI Taxonomy" id="412755"/>
    <lineage>
        <taxon>unclassified sequences</taxon>
        <taxon>metagenomes</taxon>
        <taxon>ecological metagenomes</taxon>
    </lineage>
</organism>
<proteinExistence type="predicted"/>
<dbReference type="AlphaFoldDB" id="A0A0F9IYH6"/>
<comment type="caution">
    <text evidence="1">The sequence shown here is derived from an EMBL/GenBank/DDBJ whole genome shotgun (WGS) entry which is preliminary data.</text>
</comment>
<dbReference type="EMBL" id="LAZR01017846">
    <property type="protein sequence ID" value="KKL98720.1"/>
    <property type="molecule type" value="Genomic_DNA"/>
</dbReference>
<evidence type="ECO:0000313" key="1">
    <source>
        <dbReference type="EMBL" id="KKL98720.1"/>
    </source>
</evidence>
<accession>A0A0F9IYH6</accession>
<name>A0A0F9IYH6_9ZZZZ</name>
<protein>
    <submittedName>
        <fullName evidence="1">Uncharacterized protein</fullName>
    </submittedName>
</protein>
<reference evidence="1" key="1">
    <citation type="journal article" date="2015" name="Nature">
        <title>Complex archaea that bridge the gap between prokaryotes and eukaryotes.</title>
        <authorList>
            <person name="Spang A."/>
            <person name="Saw J.H."/>
            <person name="Jorgensen S.L."/>
            <person name="Zaremba-Niedzwiedzka K."/>
            <person name="Martijn J."/>
            <person name="Lind A.E."/>
            <person name="van Eijk R."/>
            <person name="Schleper C."/>
            <person name="Guy L."/>
            <person name="Ettema T.J."/>
        </authorList>
    </citation>
    <scope>NUCLEOTIDE SEQUENCE</scope>
</reference>
<sequence>MKKNSVFTPLGYALNRIGSKRSHTDGRGFVIVPRLDLAPELVKSAKKDVKYYRVTGDIKKHLAVINERTKAVAIFSDNGFGDEFPEGNWITDGLDASALHIPKREAILLLRGET</sequence>